<dbReference type="NCBIfam" id="TIGR00341">
    <property type="entry name" value="TIGR00341 family protein"/>
    <property type="match status" value="1"/>
</dbReference>
<dbReference type="InterPro" id="IPR005240">
    <property type="entry name" value="DUF389"/>
</dbReference>
<feature type="transmembrane region" description="Helical" evidence="1">
    <location>
        <begin position="94"/>
        <end position="114"/>
    </location>
</feature>
<comment type="caution">
    <text evidence="2">The sequence shown here is derived from an EMBL/GenBank/DDBJ whole genome shotgun (WGS) entry which is preliminary data.</text>
</comment>
<keyword evidence="1" id="KW-0812">Transmembrane</keyword>
<name>A0A3M8A6F0_9MICO</name>
<organism evidence="2 3">
    <name type="scientific">Agromyces tardus</name>
    <dbReference type="NCBI Taxonomy" id="2583849"/>
    <lineage>
        <taxon>Bacteria</taxon>
        <taxon>Bacillati</taxon>
        <taxon>Actinomycetota</taxon>
        <taxon>Actinomycetes</taxon>
        <taxon>Micrococcales</taxon>
        <taxon>Microbacteriaceae</taxon>
        <taxon>Agromyces</taxon>
    </lineage>
</organism>
<keyword evidence="3" id="KW-1185">Reference proteome</keyword>
<feature type="transmembrane region" description="Helical" evidence="1">
    <location>
        <begin position="227"/>
        <end position="246"/>
    </location>
</feature>
<evidence type="ECO:0000313" key="3">
    <source>
        <dbReference type="Proteomes" id="UP000275048"/>
    </source>
</evidence>
<protein>
    <submittedName>
        <fullName evidence="2">TIGR00341 family protein</fullName>
    </submittedName>
</protein>
<dbReference type="Proteomes" id="UP000275048">
    <property type="component" value="Unassembled WGS sequence"/>
</dbReference>
<dbReference type="PANTHER" id="PTHR20992">
    <property type="entry name" value="AT15442P-RELATED"/>
    <property type="match status" value="1"/>
</dbReference>
<feature type="transmembrane region" description="Helical" evidence="1">
    <location>
        <begin position="189"/>
        <end position="215"/>
    </location>
</feature>
<feature type="transmembrane region" description="Helical" evidence="1">
    <location>
        <begin position="159"/>
        <end position="183"/>
    </location>
</feature>
<sequence>MTTMTQILLPSEKRNPAKALLDQLDLDSGERIPKRSGFGIMLLLSAVIATAGVITDSTATVIGAMIIAPLGTPILGIAIGIVTGRGGLVARSTLWVAGGLAAVVAIGALFSFAVVDPGDLASNSQVAGRTSPTLMDLVAALATGVAGAFAMCRRDLSAVLPGVAIAISLVPPLAVVGVCAGQGQWNLAFGAFLLFFSNVVAMIIAGSAVFTLAGYTRDPDALPARRARAYAIVAVLTVVMLLPLAFNTLLVLVKAQWTADISSATTEWLGDDFEGEFQGIEWDNLTARVAVESPDGDVPQVAGLRSLLSSKLPGLVSVELNVSDGVVVPVLPAP</sequence>
<dbReference type="PANTHER" id="PTHR20992:SF9">
    <property type="entry name" value="AT15442P-RELATED"/>
    <property type="match status" value="1"/>
</dbReference>
<reference evidence="2 3" key="1">
    <citation type="submission" date="2018-10" db="EMBL/GenBank/DDBJ databases">
        <title>Isolation, diversity and antibacterial activity of antinobacteria from the wheat rhizosphere soil.</title>
        <authorList>
            <person name="Sun T."/>
        </authorList>
    </citation>
    <scope>NUCLEOTIDE SEQUENCE [LARGE SCALE GENOMIC DNA]</scope>
    <source>
        <strain evidence="2 3">SJ-23</strain>
    </source>
</reference>
<feature type="transmembrane region" description="Helical" evidence="1">
    <location>
        <begin position="61"/>
        <end position="82"/>
    </location>
</feature>
<feature type="transmembrane region" description="Helical" evidence="1">
    <location>
        <begin position="134"/>
        <end position="152"/>
    </location>
</feature>
<evidence type="ECO:0000256" key="1">
    <source>
        <dbReference type="SAM" id="Phobius"/>
    </source>
</evidence>
<dbReference type="OrthoDB" id="9790659at2"/>
<evidence type="ECO:0000313" key="2">
    <source>
        <dbReference type="EMBL" id="RNB46818.1"/>
    </source>
</evidence>
<keyword evidence="1" id="KW-1133">Transmembrane helix</keyword>
<proteinExistence type="predicted"/>
<accession>A0A3M8A6F0</accession>
<dbReference type="EMBL" id="RHHB01000029">
    <property type="protein sequence ID" value="RNB46818.1"/>
    <property type="molecule type" value="Genomic_DNA"/>
</dbReference>
<dbReference type="Pfam" id="PF04087">
    <property type="entry name" value="DUF389"/>
    <property type="match status" value="1"/>
</dbReference>
<dbReference type="AlphaFoldDB" id="A0A3M8A6F0"/>
<keyword evidence="1" id="KW-0472">Membrane</keyword>
<gene>
    <name evidence="2" type="ORF">EDM22_13205</name>
</gene>
<feature type="transmembrane region" description="Helical" evidence="1">
    <location>
        <begin position="38"/>
        <end position="55"/>
    </location>
</feature>